<reference evidence="2 3" key="1">
    <citation type="submission" date="2022-09" db="EMBL/GenBank/DDBJ databases">
        <authorList>
            <person name="Palmer J.M."/>
        </authorList>
    </citation>
    <scope>NUCLEOTIDE SEQUENCE [LARGE SCALE GENOMIC DNA]</scope>
    <source>
        <strain evidence="2 3">DSM 7382</strain>
    </source>
</reference>
<gene>
    <name evidence="2" type="ORF">QCA50_014738</name>
</gene>
<dbReference type="PANTHER" id="PTHR31642:SF310">
    <property type="entry name" value="FATTY ALCOHOL:CAFFEOYL-COA ACYLTRANSFERASE"/>
    <property type="match status" value="1"/>
</dbReference>
<evidence type="ECO:0000256" key="1">
    <source>
        <dbReference type="ARBA" id="ARBA00022679"/>
    </source>
</evidence>
<protein>
    <submittedName>
        <fullName evidence="2">Uncharacterized protein</fullName>
    </submittedName>
</protein>
<dbReference type="AlphaFoldDB" id="A0AAW0FMR6"/>
<dbReference type="Gene3D" id="3.30.559.10">
    <property type="entry name" value="Chloramphenicol acetyltransferase-like domain"/>
    <property type="match status" value="1"/>
</dbReference>
<dbReference type="EMBL" id="JASBNA010000037">
    <property type="protein sequence ID" value="KAK7682151.1"/>
    <property type="molecule type" value="Genomic_DNA"/>
</dbReference>
<dbReference type="PANTHER" id="PTHR31642">
    <property type="entry name" value="TRICHOTHECENE 3-O-ACETYLTRANSFERASE"/>
    <property type="match status" value="1"/>
</dbReference>
<keyword evidence="1" id="KW-0808">Transferase</keyword>
<sequence length="470" mass="52284">MTEHLVKPTLPTILGSQLYHELLPLDLICAISIETVHVVPGELDTTRFIDALSKALSVYPLAAGRFEQPNDTKGKWKIRLTNSPVPIKFLESEAETVMPTNHIIQNKGAVALVERANINKILERDSDESLARFTITKFVKLGVTAIGFSQHHTIGDGFTVLNFLRLVSQNYQGLPPLDPAPSYAYSFPAIEGPQSTRYLESSLLTPHLESPFVVGGPPTIMGRHRGKLSRVDIHFSADVITKVHEAITSLAVHNTAGDEQLVFSKQDTLIALLARTLTKTDPNNPIQYILNFFMYRGVGCTPSNAACNGNLGPITDKFDSEGTIESIASYVRRGVIRARDPEYLEALMAKSGRLVEEAAYKGMTMDVTPTNNTMDVNSTWRFDWTSAHFGFPSRIQFFHTILEELRWIKIVQPNPTYTKESSWIQYPGAAEVTLFVLKEHREIFQSSLYGELDALGIQLQPSVQLSNVEA</sequence>
<dbReference type="InterPro" id="IPR050317">
    <property type="entry name" value="Plant_Fungal_Acyltransferase"/>
</dbReference>
<evidence type="ECO:0000313" key="2">
    <source>
        <dbReference type="EMBL" id="KAK7682151.1"/>
    </source>
</evidence>
<organism evidence="2 3">
    <name type="scientific">Cerrena zonata</name>
    <dbReference type="NCBI Taxonomy" id="2478898"/>
    <lineage>
        <taxon>Eukaryota</taxon>
        <taxon>Fungi</taxon>
        <taxon>Dikarya</taxon>
        <taxon>Basidiomycota</taxon>
        <taxon>Agaricomycotina</taxon>
        <taxon>Agaricomycetes</taxon>
        <taxon>Polyporales</taxon>
        <taxon>Cerrenaceae</taxon>
        <taxon>Cerrena</taxon>
    </lineage>
</organism>
<accession>A0AAW0FMR6</accession>
<proteinExistence type="predicted"/>
<comment type="caution">
    <text evidence="2">The sequence shown here is derived from an EMBL/GenBank/DDBJ whole genome shotgun (WGS) entry which is preliminary data.</text>
</comment>
<keyword evidence="3" id="KW-1185">Reference proteome</keyword>
<dbReference type="GO" id="GO:0016747">
    <property type="term" value="F:acyltransferase activity, transferring groups other than amino-acyl groups"/>
    <property type="evidence" value="ECO:0007669"/>
    <property type="project" value="TreeGrafter"/>
</dbReference>
<name>A0AAW0FMR6_9APHY</name>
<evidence type="ECO:0000313" key="3">
    <source>
        <dbReference type="Proteomes" id="UP001385951"/>
    </source>
</evidence>
<dbReference type="Proteomes" id="UP001385951">
    <property type="component" value="Unassembled WGS sequence"/>
</dbReference>
<dbReference type="InterPro" id="IPR023213">
    <property type="entry name" value="CAT-like_dom_sf"/>
</dbReference>